<proteinExistence type="predicted"/>
<evidence type="ECO:0000313" key="2">
    <source>
        <dbReference type="EMBL" id="UPK72006.1"/>
    </source>
</evidence>
<gene>
    <name evidence="2" type="ORF">MYF79_11995</name>
</gene>
<dbReference type="Proteomes" id="UP000830198">
    <property type="component" value="Chromosome"/>
</dbReference>
<dbReference type="EMBL" id="CP095855">
    <property type="protein sequence ID" value="UPK72006.1"/>
    <property type="molecule type" value="Genomic_DNA"/>
</dbReference>
<accession>A0ABY4I7D2</accession>
<dbReference type="PROSITE" id="PS51819">
    <property type="entry name" value="VOC"/>
    <property type="match status" value="1"/>
</dbReference>
<dbReference type="Pfam" id="PF00903">
    <property type="entry name" value="Glyoxalase"/>
    <property type="match status" value="1"/>
</dbReference>
<dbReference type="InterPro" id="IPR029068">
    <property type="entry name" value="Glyas_Bleomycin-R_OHBP_Dase"/>
</dbReference>
<reference evidence="2 3" key="1">
    <citation type="submission" date="2022-04" db="EMBL/GenBank/DDBJ databases">
        <title>The arsenic-methylating capacity of Chitinophaga filiformis YT5 during chitin decomposition.</title>
        <authorList>
            <person name="Chen G."/>
            <person name="Liang Y."/>
        </authorList>
    </citation>
    <scope>NUCLEOTIDE SEQUENCE [LARGE SCALE GENOMIC DNA]</scope>
    <source>
        <strain evidence="2 3">YT5</strain>
    </source>
</reference>
<dbReference type="SUPFAM" id="SSF54593">
    <property type="entry name" value="Glyoxalase/Bleomycin resistance protein/Dihydroxybiphenyl dioxygenase"/>
    <property type="match status" value="1"/>
</dbReference>
<name>A0ABY4I7D2_CHIFI</name>
<evidence type="ECO:0000313" key="3">
    <source>
        <dbReference type="Proteomes" id="UP000830198"/>
    </source>
</evidence>
<feature type="domain" description="VOC" evidence="1">
    <location>
        <begin position="5"/>
        <end position="126"/>
    </location>
</feature>
<keyword evidence="3" id="KW-1185">Reference proteome</keyword>
<dbReference type="Gene3D" id="3.10.180.10">
    <property type="entry name" value="2,3-Dihydroxybiphenyl 1,2-Dioxygenase, domain 1"/>
    <property type="match status" value="1"/>
</dbReference>
<sequence>MFTNTKAFSGFSVNDINKAKEFYSKTLGLDVEEIMGGNVLQLNIHGGGSILIYQKGNHTPATFTILNFPVENIEEAVDGLTARGVRFLQYNEPIKTDEKGICRRSGGPSIAWFEDPAGNILSVLQAEQH</sequence>
<organism evidence="2 3">
    <name type="scientific">Chitinophaga filiformis</name>
    <name type="common">Myxococcus filiformis</name>
    <name type="synonym">Flexibacter filiformis</name>
    <dbReference type="NCBI Taxonomy" id="104663"/>
    <lineage>
        <taxon>Bacteria</taxon>
        <taxon>Pseudomonadati</taxon>
        <taxon>Bacteroidota</taxon>
        <taxon>Chitinophagia</taxon>
        <taxon>Chitinophagales</taxon>
        <taxon>Chitinophagaceae</taxon>
        <taxon>Chitinophaga</taxon>
    </lineage>
</organism>
<dbReference type="InterPro" id="IPR037523">
    <property type="entry name" value="VOC_core"/>
</dbReference>
<protein>
    <submittedName>
        <fullName evidence="2">VOC family protein</fullName>
    </submittedName>
</protein>
<evidence type="ECO:0000259" key="1">
    <source>
        <dbReference type="PROSITE" id="PS51819"/>
    </source>
</evidence>
<dbReference type="RefSeq" id="WP_247814097.1">
    <property type="nucleotide sequence ID" value="NZ_CP095855.1"/>
</dbReference>
<dbReference type="InterPro" id="IPR004360">
    <property type="entry name" value="Glyas_Fos-R_dOase_dom"/>
</dbReference>